<dbReference type="EMBL" id="JBFOLK010000003">
    <property type="protein sequence ID" value="KAL2527354.1"/>
    <property type="molecule type" value="Genomic_DNA"/>
</dbReference>
<dbReference type="InterPro" id="IPR044841">
    <property type="entry name" value="LUX/BOA-like"/>
</dbReference>
<dbReference type="AlphaFoldDB" id="A0ABD1UQM1"/>
<feature type="compositionally biased region" description="Polar residues" evidence="1">
    <location>
        <begin position="56"/>
        <end position="66"/>
    </location>
</feature>
<feature type="region of interest" description="Disordered" evidence="1">
    <location>
        <begin position="32"/>
        <end position="100"/>
    </location>
</feature>
<keyword evidence="3" id="KW-1185">Reference proteome</keyword>
<dbReference type="PANTHER" id="PTHR31442">
    <property type="entry name" value="HOMEODOMAIN-LIKE SUPERFAMILY PROTEIN-RELATED"/>
    <property type="match status" value="1"/>
</dbReference>
<evidence type="ECO:0000313" key="2">
    <source>
        <dbReference type="EMBL" id="KAL2527354.1"/>
    </source>
</evidence>
<dbReference type="Gene3D" id="1.10.10.60">
    <property type="entry name" value="Homeodomain-like"/>
    <property type="match status" value="1"/>
</dbReference>
<protein>
    <submittedName>
        <fullName evidence="2">Homeodomain-like superfamily protein</fullName>
    </submittedName>
</protein>
<dbReference type="Proteomes" id="UP001604336">
    <property type="component" value="Unassembled WGS sequence"/>
</dbReference>
<reference evidence="3" key="1">
    <citation type="submission" date="2024-07" db="EMBL/GenBank/DDBJ databases">
        <title>Two chromosome-level genome assemblies of Korean endemic species Abeliophyllum distichum and Forsythia ovata (Oleaceae).</title>
        <authorList>
            <person name="Jang H."/>
        </authorList>
    </citation>
    <scope>NUCLEOTIDE SEQUENCE [LARGE SCALE GENOMIC DNA]</scope>
</reference>
<feature type="compositionally biased region" description="Gly residues" evidence="1">
    <location>
        <begin position="73"/>
        <end position="82"/>
    </location>
</feature>
<organism evidence="2 3">
    <name type="scientific">Abeliophyllum distichum</name>
    <dbReference type="NCBI Taxonomy" id="126358"/>
    <lineage>
        <taxon>Eukaryota</taxon>
        <taxon>Viridiplantae</taxon>
        <taxon>Streptophyta</taxon>
        <taxon>Embryophyta</taxon>
        <taxon>Tracheophyta</taxon>
        <taxon>Spermatophyta</taxon>
        <taxon>Magnoliopsida</taxon>
        <taxon>eudicotyledons</taxon>
        <taxon>Gunneridae</taxon>
        <taxon>Pentapetalae</taxon>
        <taxon>asterids</taxon>
        <taxon>lamiids</taxon>
        <taxon>Lamiales</taxon>
        <taxon>Oleaceae</taxon>
        <taxon>Forsythieae</taxon>
        <taxon>Abeliophyllum</taxon>
    </lineage>
</organism>
<sequence>MVSLFQSTDQYYFRGWNPMALKYALTLDIRNSSPNHNQQSTPLSSPPQPQLLQTTAHSFQPNSSVEFDSAELGGSGRGGDGRVAGFRGSVGSKEPTQTLKQPRLVWTPQLDKRFVDVVAHLGIKNAVLKTINWKLFQANA</sequence>
<accession>A0ABD1UQM1</accession>
<name>A0ABD1UQM1_9LAMI</name>
<evidence type="ECO:0000313" key="3">
    <source>
        <dbReference type="Proteomes" id="UP001604336"/>
    </source>
</evidence>
<dbReference type="PANTHER" id="PTHR31442:SF29">
    <property type="entry name" value="HOMEODOMAIN-LIKE SUPERFAMILY PROTEIN"/>
    <property type="match status" value="1"/>
</dbReference>
<proteinExistence type="predicted"/>
<comment type="caution">
    <text evidence="2">The sequence shown here is derived from an EMBL/GenBank/DDBJ whole genome shotgun (WGS) entry which is preliminary data.</text>
</comment>
<gene>
    <name evidence="2" type="ORF">Adt_12408</name>
</gene>
<evidence type="ECO:0000256" key="1">
    <source>
        <dbReference type="SAM" id="MobiDB-lite"/>
    </source>
</evidence>